<gene>
    <name evidence="2" type="ORF">METZ01_LOCUS144737</name>
</gene>
<proteinExistence type="predicted"/>
<name>A0A381ZSY8_9ZZZZ</name>
<sequence length="31" mass="3377">PDSRSRWWAPAGRPPDSTNHSSTRPVRGCAA</sequence>
<evidence type="ECO:0000256" key="1">
    <source>
        <dbReference type="SAM" id="MobiDB-lite"/>
    </source>
</evidence>
<feature type="non-terminal residue" evidence="2">
    <location>
        <position position="1"/>
    </location>
</feature>
<protein>
    <submittedName>
        <fullName evidence="2">Uncharacterized protein</fullName>
    </submittedName>
</protein>
<organism evidence="2">
    <name type="scientific">marine metagenome</name>
    <dbReference type="NCBI Taxonomy" id="408172"/>
    <lineage>
        <taxon>unclassified sequences</taxon>
        <taxon>metagenomes</taxon>
        <taxon>ecological metagenomes</taxon>
    </lineage>
</organism>
<dbReference type="AlphaFoldDB" id="A0A381ZSY8"/>
<accession>A0A381ZSY8</accession>
<dbReference type="EMBL" id="UINC01022386">
    <property type="protein sequence ID" value="SVA91883.1"/>
    <property type="molecule type" value="Genomic_DNA"/>
</dbReference>
<reference evidence="2" key="1">
    <citation type="submission" date="2018-05" db="EMBL/GenBank/DDBJ databases">
        <authorList>
            <person name="Lanie J.A."/>
            <person name="Ng W.-L."/>
            <person name="Kazmierczak K.M."/>
            <person name="Andrzejewski T.M."/>
            <person name="Davidsen T.M."/>
            <person name="Wayne K.J."/>
            <person name="Tettelin H."/>
            <person name="Glass J.I."/>
            <person name="Rusch D."/>
            <person name="Podicherti R."/>
            <person name="Tsui H.-C.T."/>
            <person name="Winkler M.E."/>
        </authorList>
    </citation>
    <scope>NUCLEOTIDE SEQUENCE</scope>
</reference>
<feature type="region of interest" description="Disordered" evidence="1">
    <location>
        <begin position="1"/>
        <end position="31"/>
    </location>
</feature>
<evidence type="ECO:0000313" key="2">
    <source>
        <dbReference type="EMBL" id="SVA91883.1"/>
    </source>
</evidence>
<feature type="non-terminal residue" evidence="2">
    <location>
        <position position="31"/>
    </location>
</feature>